<dbReference type="AlphaFoldDB" id="A0A163KMV1"/>
<protein>
    <submittedName>
        <fullName evidence="1">Uncharacterized protein</fullName>
    </submittedName>
</protein>
<dbReference type="EMBL" id="JYNV01000079">
    <property type="protein sequence ID" value="KZM27114.1"/>
    <property type="molecule type" value="Genomic_DNA"/>
</dbReference>
<keyword evidence="2" id="KW-1185">Reference proteome</keyword>
<accession>A0A163KMV1</accession>
<name>A0A163KMV1_DIDRA</name>
<evidence type="ECO:0000313" key="1">
    <source>
        <dbReference type="EMBL" id="KZM27114.1"/>
    </source>
</evidence>
<gene>
    <name evidence="1" type="ORF">ST47_g1743</name>
</gene>
<reference evidence="1 2" key="1">
    <citation type="journal article" date="2016" name="Sci. Rep.">
        <title>Draft genome sequencing and secretome analysis of fungal phytopathogen Ascochyta rabiei provides insight into the necrotrophic effector repertoire.</title>
        <authorList>
            <person name="Verma S."/>
            <person name="Gazara R.K."/>
            <person name="Nizam S."/>
            <person name="Parween S."/>
            <person name="Chattopadhyay D."/>
            <person name="Verma P.K."/>
        </authorList>
    </citation>
    <scope>NUCLEOTIDE SEQUENCE [LARGE SCALE GENOMIC DNA]</scope>
    <source>
        <strain evidence="1 2">ArDII</strain>
    </source>
</reference>
<dbReference type="InterPro" id="IPR036047">
    <property type="entry name" value="F-box-like_dom_sf"/>
</dbReference>
<organism evidence="1 2">
    <name type="scientific">Didymella rabiei</name>
    <name type="common">Chickpea ascochyta blight fungus</name>
    <name type="synonym">Mycosphaerella rabiei</name>
    <dbReference type="NCBI Taxonomy" id="5454"/>
    <lineage>
        <taxon>Eukaryota</taxon>
        <taxon>Fungi</taxon>
        <taxon>Dikarya</taxon>
        <taxon>Ascomycota</taxon>
        <taxon>Pezizomycotina</taxon>
        <taxon>Dothideomycetes</taxon>
        <taxon>Pleosporomycetidae</taxon>
        <taxon>Pleosporales</taxon>
        <taxon>Pleosporineae</taxon>
        <taxon>Didymellaceae</taxon>
        <taxon>Ascochyta</taxon>
    </lineage>
</organism>
<evidence type="ECO:0000313" key="2">
    <source>
        <dbReference type="Proteomes" id="UP000076837"/>
    </source>
</evidence>
<dbReference type="SUPFAM" id="SSF81383">
    <property type="entry name" value="F-box domain"/>
    <property type="match status" value="1"/>
</dbReference>
<dbReference type="Proteomes" id="UP000076837">
    <property type="component" value="Unassembled WGS sequence"/>
</dbReference>
<comment type="caution">
    <text evidence="1">The sequence shown here is derived from an EMBL/GenBank/DDBJ whole genome shotgun (WGS) entry which is preliminary data.</text>
</comment>
<sequence length="434" mass="48665">MTTSSFPIVPNDVLVAILTQLKRIGDTTQDLTSCLLVNRHWREATTPLLYGNVALTHSNLTRFCEHLDVRKYAACFHSITISLQLYEDLEQVSQLVPLLSQFSNLRSFSFGLGKGYHDVVPQSALVRLVEALPPSCENLEIDTFGYDIRAEGDAKHLCDSLRGTLPRMQHVHLRVRSCETLFTNPLTPDQTISLPHLKSFIYTCARPPGVPLPTCRYPDLNLNPMTHDHPDLLWTTVTSNLQRLVAAPNGVPTNAHVYAFTTTDRNDNDLSLWQAHIRADMRAQTSLALPHRAVWMEAMIRGSYVLRLHDGTEVMSVPANIEAIAEGRLWREVRGGARLPAAVLADARAGKASFAVGCEENPLAYLKTSTQWREANPRKKLRTWVNEESLGIRLVGAEVRRGKDEYLSLEMVKEITPEGWRRVGMNDALEEIGT</sequence>
<proteinExistence type="predicted"/>
<dbReference type="STRING" id="5454.A0A163KMV1"/>